<sequence>MIYYAPQQLNLCWNIHCQSVSKGGNADNPFLMQYRINFFQVKFSRSPSFHMEGCDVTDVVIIYFHQFIR</sequence>
<protein>
    <submittedName>
        <fullName evidence="1">Uncharacterized protein</fullName>
    </submittedName>
</protein>
<accession>A0A2P2P6L0</accession>
<name>A0A2P2P6L0_RHIMU</name>
<dbReference type="AlphaFoldDB" id="A0A2P2P6L0"/>
<proteinExistence type="predicted"/>
<organism evidence="1">
    <name type="scientific">Rhizophora mucronata</name>
    <name type="common">Asiatic mangrove</name>
    <dbReference type="NCBI Taxonomy" id="61149"/>
    <lineage>
        <taxon>Eukaryota</taxon>
        <taxon>Viridiplantae</taxon>
        <taxon>Streptophyta</taxon>
        <taxon>Embryophyta</taxon>
        <taxon>Tracheophyta</taxon>
        <taxon>Spermatophyta</taxon>
        <taxon>Magnoliopsida</taxon>
        <taxon>eudicotyledons</taxon>
        <taxon>Gunneridae</taxon>
        <taxon>Pentapetalae</taxon>
        <taxon>rosids</taxon>
        <taxon>fabids</taxon>
        <taxon>Malpighiales</taxon>
        <taxon>Rhizophoraceae</taxon>
        <taxon>Rhizophora</taxon>
    </lineage>
</organism>
<evidence type="ECO:0000313" key="1">
    <source>
        <dbReference type="EMBL" id="MBX50396.1"/>
    </source>
</evidence>
<dbReference type="EMBL" id="GGEC01069912">
    <property type="protein sequence ID" value="MBX50396.1"/>
    <property type="molecule type" value="Transcribed_RNA"/>
</dbReference>
<reference evidence="1" key="1">
    <citation type="submission" date="2018-02" db="EMBL/GenBank/DDBJ databases">
        <title>Rhizophora mucronata_Transcriptome.</title>
        <authorList>
            <person name="Meera S.P."/>
            <person name="Sreeshan A."/>
            <person name="Augustine A."/>
        </authorList>
    </citation>
    <scope>NUCLEOTIDE SEQUENCE</scope>
    <source>
        <tissue evidence="1">Leaf</tissue>
    </source>
</reference>